<evidence type="ECO:0000256" key="1">
    <source>
        <dbReference type="SAM" id="Phobius"/>
    </source>
</evidence>
<evidence type="ECO:0000313" key="2">
    <source>
        <dbReference type="EMBL" id="CAD7418835.1"/>
    </source>
</evidence>
<protein>
    <submittedName>
        <fullName evidence="2">Uncharacterized protein</fullName>
    </submittedName>
</protein>
<accession>A0A7R9DQF7</accession>
<keyword evidence="1" id="KW-1133">Transmembrane helix</keyword>
<name>A0A7R9DQF7_TIMCR</name>
<feature type="transmembrane region" description="Helical" evidence="1">
    <location>
        <begin position="28"/>
        <end position="48"/>
    </location>
</feature>
<keyword evidence="1" id="KW-0812">Transmembrane</keyword>
<gene>
    <name evidence="2" type="ORF">TCEB3V08_LOCUS13505</name>
</gene>
<feature type="transmembrane region" description="Helical" evidence="1">
    <location>
        <begin position="109"/>
        <end position="129"/>
    </location>
</feature>
<sequence>MTFPAQESGVSDVSGTSTKLLVASSPSLYPFLLSFVSVFPLVCVTPLSPLSERLFSNKYWHKNSIKTLLTGNQTRTHLGFLTSRAQSAVMDFDDVLDEIGDFGRYQITIYLLICLPVLFAAGNSLTYVFTAGVPDYRSLIE</sequence>
<dbReference type="AlphaFoldDB" id="A0A7R9DQF7"/>
<organism evidence="2">
    <name type="scientific">Timema cristinae</name>
    <name type="common">Walking stick</name>
    <dbReference type="NCBI Taxonomy" id="61476"/>
    <lineage>
        <taxon>Eukaryota</taxon>
        <taxon>Metazoa</taxon>
        <taxon>Ecdysozoa</taxon>
        <taxon>Arthropoda</taxon>
        <taxon>Hexapoda</taxon>
        <taxon>Insecta</taxon>
        <taxon>Pterygota</taxon>
        <taxon>Neoptera</taxon>
        <taxon>Polyneoptera</taxon>
        <taxon>Phasmatodea</taxon>
        <taxon>Timematodea</taxon>
        <taxon>Timematoidea</taxon>
        <taxon>Timematidae</taxon>
        <taxon>Timema</taxon>
    </lineage>
</organism>
<proteinExistence type="predicted"/>
<reference evidence="2" key="1">
    <citation type="submission" date="2020-11" db="EMBL/GenBank/DDBJ databases">
        <authorList>
            <person name="Tran Van P."/>
        </authorList>
    </citation>
    <scope>NUCLEOTIDE SEQUENCE</scope>
</reference>
<keyword evidence="1" id="KW-0472">Membrane</keyword>
<dbReference type="EMBL" id="OC341248">
    <property type="protein sequence ID" value="CAD7418835.1"/>
    <property type="molecule type" value="Genomic_DNA"/>
</dbReference>